<evidence type="ECO:0000256" key="1">
    <source>
        <dbReference type="SAM" id="MobiDB-lite"/>
    </source>
</evidence>
<protein>
    <submittedName>
        <fullName evidence="2">Uncharacterized protein</fullName>
    </submittedName>
</protein>
<gene>
    <name evidence="2" type="ORF">HETSPECPRED_001006</name>
</gene>
<evidence type="ECO:0000313" key="3">
    <source>
        <dbReference type="Proteomes" id="UP000664521"/>
    </source>
</evidence>
<feature type="region of interest" description="Disordered" evidence="1">
    <location>
        <begin position="43"/>
        <end position="87"/>
    </location>
</feature>
<keyword evidence="3" id="KW-1185">Reference proteome</keyword>
<dbReference type="EMBL" id="CAJPDS010000110">
    <property type="protein sequence ID" value="CAF9938239.1"/>
    <property type="molecule type" value="Genomic_DNA"/>
</dbReference>
<comment type="caution">
    <text evidence="2">The sequence shown here is derived from an EMBL/GenBank/DDBJ whole genome shotgun (WGS) entry which is preliminary data.</text>
</comment>
<sequence length="87" mass="9100">MADPTENPSQIHGHATYVAGAAKEALGFESGAADKEYAVKEMRAAREQSEASGGEPTKNETVGKIESKLGSVTGCEGMVDEGKERQS</sequence>
<reference evidence="2" key="1">
    <citation type="submission" date="2021-03" db="EMBL/GenBank/DDBJ databases">
        <authorList>
            <person name="Tagirdzhanova G."/>
        </authorList>
    </citation>
    <scope>NUCLEOTIDE SEQUENCE</scope>
</reference>
<organism evidence="2 3">
    <name type="scientific">Heterodermia speciosa</name>
    <dbReference type="NCBI Taxonomy" id="116794"/>
    <lineage>
        <taxon>Eukaryota</taxon>
        <taxon>Fungi</taxon>
        <taxon>Dikarya</taxon>
        <taxon>Ascomycota</taxon>
        <taxon>Pezizomycotina</taxon>
        <taxon>Lecanoromycetes</taxon>
        <taxon>OSLEUM clade</taxon>
        <taxon>Lecanoromycetidae</taxon>
        <taxon>Caliciales</taxon>
        <taxon>Physciaceae</taxon>
        <taxon>Heterodermia</taxon>
    </lineage>
</organism>
<dbReference type="Proteomes" id="UP000664521">
    <property type="component" value="Unassembled WGS sequence"/>
</dbReference>
<accession>A0A8H3G824</accession>
<proteinExistence type="predicted"/>
<dbReference type="OrthoDB" id="9999611at2759"/>
<evidence type="ECO:0000313" key="2">
    <source>
        <dbReference type="EMBL" id="CAF9938239.1"/>
    </source>
</evidence>
<name>A0A8H3G824_9LECA</name>
<dbReference type="AlphaFoldDB" id="A0A8H3G824"/>
<feature type="compositionally biased region" description="Basic and acidic residues" evidence="1">
    <location>
        <begin position="57"/>
        <end position="67"/>
    </location>
</feature>